<comment type="similarity">
    <text evidence="1">In the C-terminal section; belongs to the transposase 35 family.</text>
</comment>
<dbReference type="Pfam" id="PF07282">
    <property type="entry name" value="Cas12f1-like_TNB"/>
    <property type="match status" value="1"/>
</dbReference>
<dbReference type="EMBL" id="MG765279">
    <property type="protein sequence ID" value="AUV60127.1"/>
    <property type="molecule type" value="Genomic_DNA"/>
</dbReference>
<evidence type="ECO:0000259" key="8">
    <source>
        <dbReference type="Pfam" id="PF01385"/>
    </source>
</evidence>
<keyword evidence="5" id="KW-0862">Zinc</keyword>
<sequence>MFNTYIKLKGGESMYKAYKIRIYPNKQQEAQILLTFGQTRFVWNKMLDMQLERYRNGGKFVNAFSMDYLLKPLKKEYPWLTEAPAQSLQQICKDLSDAFKNLFEHRAGKPKYKSKKYPKQSYRCNHRIMLVDDHHIKLPKLGSVYYRSGREIKGKIKSVTIRKSATNKYYVSVLTEIEIKPLAKIKQEVGIDMGVADLVITSDGNKYKTVRFDKLLADKKHYWEVRLARRRALAKKEIAWDKHNNVLEPRELSDFSNYMKAKLMVAKYSEKIANQRKDYLHKISTELVNQYDVIKIEDLKAGNMMRNHKLARAIVNQSWRELRLMLEYKCEWYGKELVIVNPYKTSQICSDCGYDDGKHTLDVREWICPNCGAKHDRDINAAKNILKEEAK</sequence>
<dbReference type="Pfam" id="PF01385">
    <property type="entry name" value="OrfB_IS605"/>
    <property type="match status" value="1"/>
</dbReference>
<feature type="domain" description="Cas12f1-like TNB" evidence="9">
    <location>
        <begin position="319"/>
        <end position="385"/>
    </location>
</feature>
<dbReference type="NCBIfam" id="NF040570">
    <property type="entry name" value="guided_TnpB"/>
    <property type="match status" value="1"/>
</dbReference>
<accession>A0A2K9VD29</accession>
<protein>
    <submittedName>
        <fullName evidence="11">Transposase</fullName>
    </submittedName>
</protein>
<evidence type="ECO:0000256" key="3">
    <source>
        <dbReference type="ARBA" id="ARBA00022578"/>
    </source>
</evidence>
<dbReference type="InterPro" id="IPR010095">
    <property type="entry name" value="Cas12f1-like_TNB"/>
</dbReference>
<dbReference type="NCBIfam" id="TIGR01766">
    <property type="entry name" value="IS200/IS605 family accessory protein TnpB-like domain"/>
    <property type="match status" value="1"/>
</dbReference>
<evidence type="ECO:0000256" key="2">
    <source>
        <dbReference type="ARBA" id="ARBA00011044"/>
    </source>
</evidence>
<name>A0A2K9VD29_9CAUD</name>
<keyword evidence="7" id="KW-0233">DNA recombination</keyword>
<dbReference type="GeneID" id="54988908"/>
<evidence type="ECO:0000256" key="6">
    <source>
        <dbReference type="ARBA" id="ARBA00023125"/>
    </source>
</evidence>
<keyword evidence="3" id="KW-0815">Transposition</keyword>
<feature type="domain" description="Probable transposase IS891/IS1136/IS1341" evidence="8">
    <location>
        <begin position="175"/>
        <end position="307"/>
    </location>
</feature>
<evidence type="ECO:0000313" key="11">
    <source>
        <dbReference type="EMBL" id="AUV60127.1"/>
    </source>
</evidence>
<dbReference type="GO" id="GO:0006310">
    <property type="term" value="P:DNA recombination"/>
    <property type="evidence" value="ECO:0007669"/>
    <property type="project" value="UniProtKB-KW"/>
</dbReference>
<keyword evidence="12" id="KW-1185">Reference proteome</keyword>
<dbReference type="InterPro" id="IPR051399">
    <property type="entry name" value="RNA-guided_DNA_endo/Transpos"/>
</dbReference>
<dbReference type="Pfam" id="PF12323">
    <property type="entry name" value="HTH_OrfB_IS605"/>
    <property type="match status" value="1"/>
</dbReference>
<evidence type="ECO:0000256" key="4">
    <source>
        <dbReference type="ARBA" id="ARBA00022723"/>
    </source>
</evidence>
<dbReference type="GO" id="GO:0046872">
    <property type="term" value="F:metal ion binding"/>
    <property type="evidence" value="ECO:0007669"/>
    <property type="project" value="UniProtKB-KW"/>
</dbReference>
<dbReference type="RefSeq" id="YP_009798446.1">
    <property type="nucleotide sequence ID" value="NC_047926.1"/>
</dbReference>
<evidence type="ECO:0000256" key="7">
    <source>
        <dbReference type="ARBA" id="ARBA00023172"/>
    </source>
</evidence>
<reference evidence="11" key="1">
    <citation type="submission" date="2018-01" db="EMBL/GenBank/DDBJ databases">
        <title>Lactobacillus phages that infect wine-derived L. plantarum strains.</title>
        <authorList>
            <person name="Kyrkou I."/>
            <person name="Hestbjerg Hansen L."/>
        </authorList>
    </citation>
    <scope>NUCLEOTIDE SEQUENCE [LARGE SCALE GENOMIC DNA]</scope>
</reference>
<keyword evidence="6" id="KW-0238">DNA-binding</keyword>
<dbReference type="Proteomes" id="UP000240377">
    <property type="component" value="Segment"/>
</dbReference>
<comment type="similarity">
    <text evidence="2">In the N-terminal section; belongs to the transposase 2 family.</text>
</comment>
<dbReference type="InterPro" id="IPR001959">
    <property type="entry name" value="Transposase"/>
</dbReference>
<dbReference type="PANTHER" id="PTHR30405:SF25">
    <property type="entry name" value="RNA-GUIDED DNA ENDONUCLEASE INSQ-RELATED"/>
    <property type="match status" value="1"/>
</dbReference>
<proteinExistence type="inferred from homology"/>
<dbReference type="GO" id="GO:0003677">
    <property type="term" value="F:DNA binding"/>
    <property type="evidence" value="ECO:0007669"/>
    <property type="project" value="UniProtKB-KW"/>
</dbReference>
<evidence type="ECO:0000259" key="9">
    <source>
        <dbReference type="Pfam" id="PF07282"/>
    </source>
</evidence>
<evidence type="ECO:0000256" key="1">
    <source>
        <dbReference type="ARBA" id="ARBA00008761"/>
    </source>
</evidence>
<organism evidence="11 12">
    <name type="scientific">Lactobacillus phage Semele</name>
    <dbReference type="NCBI Taxonomy" id="2079433"/>
    <lineage>
        <taxon>Viruses</taxon>
        <taxon>Duplodnaviria</taxon>
        <taxon>Heunggongvirae</taxon>
        <taxon>Uroviricota</taxon>
        <taxon>Caudoviricetes</taxon>
        <taxon>Herelleviridae</taxon>
        <taxon>Harbinvirus</taxon>
        <taxon>Harbinvirus semele</taxon>
    </lineage>
</organism>
<evidence type="ECO:0000256" key="5">
    <source>
        <dbReference type="ARBA" id="ARBA00022833"/>
    </source>
</evidence>
<evidence type="ECO:0000259" key="10">
    <source>
        <dbReference type="Pfam" id="PF12323"/>
    </source>
</evidence>
<feature type="domain" description="Transposase putative helix-turn-helix" evidence="10">
    <location>
        <begin position="14"/>
        <end position="59"/>
    </location>
</feature>
<evidence type="ECO:0000313" key="12">
    <source>
        <dbReference type="Proteomes" id="UP000240377"/>
    </source>
</evidence>
<dbReference type="PANTHER" id="PTHR30405">
    <property type="entry name" value="TRANSPOSASE"/>
    <property type="match status" value="1"/>
</dbReference>
<keyword evidence="4" id="KW-0479">Metal-binding</keyword>
<dbReference type="KEGG" id="vg:54988908"/>
<dbReference type="GO" id="GO:0032196">
    <property type="term" value="P:transposition"/>
    <property type="evidence" value="ECO:0007669"/>
    <property type="project" value="UniProtKB-KW"/>
</dbReference>
<dbReference type="InterPro" id="IPR021027">
    <property type="entry name" value="Transposase_put_HTH"/>
</dbReference>